<proteinExistence type="predicted"/>
<protein>
    <submittedName>
        <fullName evidence="2">Uncharacterized protein</fullName>
    </submittedName>
</protein>
<feature type="compositionally biased region" description="Polar residues" evidence="1">
    <location>
        <begin position="111"/>
        <end position="138"/>
    </location>
</feature>
<sequence>MNPKDEDQTSQYASRNKDSSQLVSEPGSTASVQPKDNSVPVIVDTIAAVPFKVNDGQFWPFYRKLKPRPPLYDCHGRLANQRVPHDSADEEDPSLNAKFDPSRFVYPVQKNVQQAPRTTNVSHNLRPPKQSTLPSVSSLAVRKSDVNAGEQKLDRILSANRYDTVKNQQPKDPISTSRKETSKVTDNPVRPSSMKQPLVFRAFMLSHSKDSLNGISRKKKLKLSVGERVRQMQHHGVSISQDRVRQLVNMAKKQGRILEYAQKIDKRNKIVAVVIRKKQELREQKNQESVANAKEICKKACEEDDQHLRPTLHLREGSPLKPNKHHWTWELVNKEKIVTLNKQKN</sequence>
<dbReference type="OrthoDB" id="10632500at2759"/>
<organism evidence="2 3">
    <name type="scientific">Ramazzottius varieornatus</name>
    <name type="common">Water bear</name>
    <name type="synonym">Tardigrade</name>
    <dbReference type="NCBI Taxonomy" id="947166"/>
    <lineage>
        <taxon>Eukaryota</taxon>
        <taxon>Metazoa</taxon>
        <taxon>Ecdysozoa</taxon>
        <taxon>Tardigrada</taxon>
        <taxon>Eutardigrada</taxon>
        <taxon>Parachela</taxon>
        <taxon>Hypsibioidea</taxon>
        <taxon>Ramazzottiidae</taxon>
        <taxon>Ramazzottius</taxon>
    </lineage>
</organism>
<dbReference type="Proteomes" id="UP000186922">
    <property type="component" value="Unassembled WGS sequence"/>
</dbReference>
<feature type="compositionally biased region" description="Polar residues" evidence="1">
    <location>
        <begin position="9"/>
        <end position="36"/>
    </location>
</feature>
<dbReference type="AlphaFoldDB" id="A0A1D1UJ29"/>
<dbReference type="EMBL" id="BDGG01000001">
    <property type="protein sequence ID" value="GAU88530.1"/>
    <property type="molecule type" value="Genomic_DNA"/>
</dbReference>
<evidence type="ECO:0000313" key="3">
    <source>
        <dbReference type="Proteomes" id="UP000186922"/>
    </source>
</evidence>
<feature type="region of interest" description="Disordered" evidence="1">
    <location>
        <begin position="159"/>
        <end position="192"/>
    </location>
</feature>
<accession>A0A1D1UJ29</accession>
<feature type="region of interest" description="Disordered" evidence="1">
    <location>
        <begin position="1"/>
        <end position="37"/>
    </location>
</feature>
<gene>
    <name evidence="2" type="primary">RvY_01214-1</name>
    <name evidence="2" type="synonym">RvY_01214.1</name>
    <name evidence="2" type="ORF">RvY_01214</name>
</gene>
<keyword evidence="3" id="KW-1185">Reference proteome</keyword>
<reference evidence="2 3" key="1">
    <citation type="journal article" date="2016" name="Nat. Commun.">
        <title>Extremotolerant tardigrade genome and improved radiotolerance of human cultured cells by tardigrade-unique protein.</title>
        <authorList>
            <person name="Hashimoto T."/>
            <person name="Horikawa D.D."/>
            <person name="Saito Y."/>
            <person name="Kuwahara H."/>
            <person name="Kozuka-Hata H."/>
            <person name="Shin-I T."/>
            <person name="Minakuchi Y."/>
            <person name="Ohishi K."/>
            <person name="Motoyama A."/>
            <person name="Aizu T."/>
            <person name="Enomoto A."/>
            <person name="Kondo K."/>
            <person name="Tanaka S."/>
            <person name="Hara Y."/>
            <person name="Koshikawa S."/>
            <person name="Sagara H."/>
            <person name="Miura T."/>
            <person name="Yokobori S."/>
            <person name="Miyagawa K."/>
            <person name="Suzuki Y."/>
            <person name="Kubo T."/>
            <person name="Oyama M."/>
            <person name="Kohara Y."/>
            <person name="Fujiyama A."/>
            <person name="Arakawa K."/>
            <person name="Katayama T."/>
            <person name="Toyoda A."/>
            <person name="Kunieda T."/>
        </authorList>
    </citation>
    <scope>NUCLEOTIDE SEQUENCE [LARGE SCALE GENOMIC DNA]</scope>
    <source>
        <strain evidence="2 3">YOKOZUNA-1</strain>
    </source>
</reference>
<feature type="compositionally biased region" description="Polar residues" evidence="1">
    <location>
        <begin position="165"/>
        <end position="176"/>
    </location>
</feature>
<evidence type="ECO:0000256" key="1">
    <source>
        <dbReference type="SAM" id="MobiDB-lite"/>
    </source>
</evidence>
<name>A0A1D1UJ29_RAMVA</name>
<comment type="caution">
    <text evidence="2">The sequence shown here is derived from an EMBL/GenBank/DDBJ whole genome shotgun (WGS) entry which is preliminary data.</text>
</comment>
<evidence type="ECO:0000313" key="2">
    <source>
        <dbReference type="EMBL" id="GAU88530.1"/>
    </source>
</evidence>
<feature type="region of interest" description="Disordered" evidence="1">
    <location>
        <begin position="111"/>
        <end position="145"/>
    </location>
</feature>